<dbReference type="Proteomes" id="UP000676565">
    <property type="component" value="Unassembled WGS sequence"/>
</dbReference>
<dbReference type="InterPro" id="IPR018110">
    <property type="entry name" value="Mandel_Rmase/mucon_lact_enz_CS"/>
</dbReference>
<dbReference type="RefSeq" id="WP_210653633.1">
    <property type="nucleotide sequence ID" value="NZ_JAGKQQ010000001.1"/>
</dbReference>
<dbReference type="SFLD" id="SFLDG00179">
    <property type="entry name" value="mandelate_racemase"/>
    <property type="match status" value="1"/>
</dbReference>
<gene>
    <name evidence="3" type="ORF">J8F10_09720</name>
</gene>
<name>A0ABS5BRQ9_9BACT</name>
<keyword evidence="4" id="KW-1185">Reference proteome</keyword>
<dbReference type="Pfam" id="PF02746">
    <property type="entry name" value="MR_MLE_N"/>
    <property type="match status" value="1"/>
</dbReference>
<dbReference type="InterPro" id="IPR029065">
    <property type="entry name" value="Enolase_C-like"/>
</dbReference>
<evidence type="ECO:0000313" key="4">
    <source>
        <dbReference type="Proteomes" id="UP000676565"/>
    </source>
</evidence>
<accession>A0ABS5BRQ9</accession>
<reference evidence="3 4" key="1">
    <citation type="submission" date="2021-04" db="EMBL/GenBank/DDBJ databases">
        <authorList>
            <person name="Ivanova A."/>
        </authorList>
    </citation>
    <scope>NUCLEOTIDE SEQUENCE [LARGE SCALE GENOMIC DNA]</scope>
    <source>
        <strain evidence="3 4">G18</strain>
    </source>
</reference>
<dbReference type="SUPFAM" id="SSF54826">
    <property type="entry name" value="Enolase N-terminal domain-like"/>
    <property type="match status" value="1"/>
</dbReference>
<dbReference type="InterPro" id="IPR013342">
    <property type="entry name" value="Mandelate_racemase_C"/>
</dbReference>
<dbReference type="PANTHER" id="PTHR48080:SF2">
    <property type="entry name" value="D-GALACTONATE DEHYDRATASE"/>
    <property type="match status" value="1"/>
</dbReference>
<dbReference type="InterPro" id="IPR029017">
    <property type="entry name" value="Enolase-like_N"/>
</dbReference>
<keyword evidence="1" id="KW-0456">Lyase</keyword>
<evidence type="ECO:0000259" key="2">
    <source>
        <dbReference type="SMART" id="SM00922"/>
    </source>
</evidence>
<dbReference type="Gene3D" id="3.30.390.10">
    <property type="entry name" value="Enolase-like, N-terminal domain"/>
    <property type="match status" value="1"/>
</dbReference>
<proteinExistence type="predicted"/>
<dbReference type="PANTHER" id="PTHR48080">
    <property type="entry name" value="D-GALACTONATE DEHYDRATASE-RELATED"/>
    <property type="match status" value="1"/>
</dbReference>
<dbReference type="CDD" id="cd03316">
    <property type="entry name" value="MR_like"/>
    <property type="match status" value="1"/>
</dbReference>
<dbReference type="InterPro" id="IPR036849">
    <property type="entry name" value="Enolase-like_C_sf"/>
</dbReference>
<evidence type="ECO:0000256" key="1">
    <source>
        <dbReference type="ARBA" id="ARBA00023239"/>
    </source>
</evidence>
<sequence>MKIADVRLTGLTGGTVEGGWAEELAPEDNVHTIVEVLTDEGLVGVGSTFTSSHLVSAAVKLLRPFLIGERADEPARVSEKLRQNTFWQGRGGSVEHAISGIDIALWDLFGKITKQPVSRLLGGNYRNKIKPYGSLLFAEVEPLREKLKAAVARGFKAIKLGWKPFGRRDAKTDELLVRTARETVGPGVELMVDAGGSDAFWPHGYKWALRTAQMLANYDIVWFEEALPPDDVAGFAELRRHSPVPIATGEVFTRRQSFRPLFEQQGADIVQPDCTKCGGLTEAWRIAWAAYEHNVQWVPHGWNTAIGLAADLQLSAAMPVAKYVEFLSPSPYMDELITVPFKPDVDGLLTIPDAPGLGIELNRDALKRYGVES</sequence>
<dbReference type="SFLD" id="SFLDS00001">
    <property type="entry name" value="Enolase"/>
    <property type="match status" value="1"/>
</dbReference>
<dbReference type="EMBL" id="JAGKQQ010000001">
    <property type="protein sequence ID" value="MBP3955558.1"/>
    <property type="molecule type" value="Genomic_DNA"/>
</dbReference>
<dbReference type="PROSITE" id="PS00908">
    <property type="entry name" value="MR_MLE_1"/>
    <property type="match status" value="1"/>
</dbReference>
<organism evidence="3 4">
    <name type="scientific">Gemmata palustris</name>
    <dbReference type="NCBI Taxonomy" id="2822762"/>
    <lineage>
        <taxon>Bacteria</taxon>
        <taxon>Pseudomonadati</taxon>
        <taxon>Planctomycetota</taxon>
        <taxon>Planctomycetia</taxon>
        <taxon>Gemmatales</taxon>
        <taxon>Gemmataceae</taxon>
        <taxon>Gemmata</taxon>
    </lineage>
</organism>
<comment type="caution">
    <text evidence="3">The sequence shown here is derived from an EMBL/GenBank/DDBJ whole genome shotgun (WGS) entry which is preliminary data.</text>
</comment>
<feature type="domain" description="Mandelate racemase/muconate lactonizing enzyme C-terminal" evidence="2">
    <location>
        <begin position="140"/>
        <end position="245"/>
    </location>
</feature>
<protein>
    <submittedName>
        <fullName evidence="3">Mandelate racemase/muconate lactonizing enzyme family protein</fullName>
    </submittedName>
</protein>
<dbReference type="Gene3D" id="3.20.20.120">
    <property type="entry name" value="Enolase-like C-terminal domain"/>
    <property type="match status" value="1"/>
</dbReference>
<dbReference type="SMART" id="SM00922">
    <property type="entry name" value="MR_MLE"/>
    <property type="match status" value="1"/>
</dbReference>
<dbReference type="InterPro" id="IPR034593">
    <property type="entry name" value="DgoD-like"/>
</dbReference>
<dbReference type="InterPro" id="IPR013341">
    <property type="entry name" value="Mandelate_racemase_N_dom"/>
</dbReference>
<evidence type="ECO:0000313" key="3">
    <source>
        <dbReference type="EMBL" id="MBP3955558.1"/>
    </source>
</evidence>
<dbReference type="Pfam" id="PF13378">
    <property type="entry name" value="MR_MLE_C"/>
    <property type="match status" value="1"/>
</dbReference>
<dbReference type="SUPFAM" id="SSF51604">
    <property type="entry name" value="Enolase C-terminal domain-like"/>
    <property type="match status" value="1"/>
</dbReference>